<dbReference type="InterPro" id="IPR022138">
    <property type="entry name" value="DUF3670"/>
</dbReference>
<dbReference type="InterPro" id="IPR049730">
    <property type="entry name" value="SNF2/RAD54-like_C"/>
</dbReference>
<dbReference type="Gene3D" id="3.40.50.10810">
    <property type="entry name" value="Tandem AAA-ATPase domain"/>
    <property type="match status" value="1"/>
</dbReference>
<dbReference type="Proteomes" id="UP000664857">
    <property type="component" value="Unassembled WGS sequence"/>
</dbReference>
<feature type="domain" description="Helicase ATP-binding" evidence="2">
    <location>
        <begin position="212"/>
        <end position="365"/>
    </location>
</feature>
<proteinExistence type="predicted"/>
<dbReference type="GO" id="GO:0004386">
    <property type="term" value="F:helicase activity"/>
    <property type="evidence" value="ECO:0007669"/>
    <property type="project" value="UniProtKB-KW"/>
</dbReference>
<dbReference type="InterPro" id="IPR027417">
    <property type="entry name" value="P-loop_NTPase"/>
</dbReference>
<dbReference type="InterPro" id="IPR050496">
    <property type="entry name" value="SNF2_RAD54_helicase_repair"/>
</dbReference>
<keyword evidence="4" id="KW-0547">Nucleotide-binding</keyword>
<dbReference type="PANTHER" id="PTHR45629">
    <property type="entry name" value="SNF2/RAD54 FAMILY MEMBER"/>
    <property type="match status" value="1"/>
</dbReference>
<protein>
    <submittedName>
        <fullName evidence="4">DEAD/DEAH box helicase</fullName>
    </submittedName>
</protein>
<dbReference type="SMART" id="SM00487">
    <property type="entry name" value="DEXDc"/>
    <property type="match status" value="1"/>
</dbReference>
<evidence type="ECO:0000313" key="5">
    <source>
        <dbReference type="Proteomes" id="UP000664857"/>
    </source>
</evidence>
<dbReference type="Pfam" id="PF00271">
    <property type="entry name" value="Helicase_C"/>
    <property type="match status" value="1"/>
</dbReference>
<gene>
    <name evidence="4" type="ORF">DOK76_03300</name>
</gene>
<feature type="domain" description="Helicase C-terminal" evidence="3">
    <location>
        <begin position="484"/>
        <end position="640"/>
    </location>
</feature>
<dbReference type="CDD" id="cd18793">
    <property type="entry name" value="SF2_C_SNF"/>
    <property type="match status" value="1"/>
</dbReference>
<dbReference type="Pfam" id="PF12419">
    <property type="entry name" value="DUF3670"/>
    <property type="match status" value="1"/>
</dbReference>
<comment type="caution">
    <text evidence="4">The sequence shown here is derived from an EMBL/GenBank/DDBJ whole genome shotgun (WGS) entry which is preliminary data.</text>
</comment>
<keyword evidence="4" id="KW-0067">ATP-binding</keyword>
<dbReference type="PROSITE" id="PS51192">
    <property type="entry name" value="HELICASE_ATP_BIND_1"/>
    <property type="match status" value="1"/>
</dbReference>
<name>A0ABS3HQR0_9ENTE</name>
<reference evidence="4 5" key="1">
    <citation type="submission" date="2021-03" db="EMBL/GenBank/DDBJ databases">
        <title>Enterococcal diversity collection.</title>
        <authorList>
            <person name="Gilmore M.S."/>
            <person name="Schwartzman J."/>
            <person name="Van Tyne D."/>
            <person name="Martin M."/>
            <person name="Earl A.M."/>
            <person name="Manson A.L."/>
            <person name="Straub T."/>
            <person name="Salamzade R."/>
            <person name="Saavedra J."/>
            <person name="Lebreton F."/>
            <person name="Prichula J."/>
            <person name="Schaufler K."/>
            <person name="Gaca A."/>
            <person name="Sgardioli B."/>
            <person name="Wagenaar J."/>
            <person name="Strong T."/>
        </authorList>
    </citation>
    <scope>NUCLEOTIDE SEQUENCE [LARGE SCALE GENOMIC DNA]</scope>
    <source>
        <strain evidence="4 5">DIV0080</strain>
    </source>
</reference>
<dbReference type="InterPro" id="IPR000330">
    <property type="entry name" value="SNF2_N"/>
</dbReference>
<evidence type="ECO:0000256" key="1">
    <source>
        <dbReference type="ARBA" id="ARBA00022801"/>
    </source>
</evidence>
<dbReference type="EMBL" id="JAFLVX010000011">
    <property type="protein sequence ID" value="MBO0476080.1"/>
    <property type="molecule type" value="Genomic_DNA"/>
</dbReference>
<keyword evidence="5" id="KW-1185">Reference proteome</keyword>
<organism evidence="4 5">
    <name type="scientific">Candidatus Vagococcus giribetii</name>
    <dbReference type="NCBI Taxonomy" id="2230876"/>
    <lineage>
        <taxon>Bacteria</taxon>
        <taxon>Bacillati</taxon>
        <taxon>Bacillota</taxon>
        <taxon>Bacilli</taxon>
        <taxon>Lactobacillales</taxon>
        <taxon>Enterococcaceae</taxon>
        <taxon>Vagococcus</taxon>
    </lineage>
</organism>
<dbReference type="SUPFAM" id="SSF52540">
    <property type="entry name" value="P-loop containing nucleoside triphosphate hydrolases"/>
    <property type="match status" value="2"/>
</dbReference>
<evidence type="ECO:0000313" key="4">
    <source>
        <dbReference type="EMBL" id="MBO0476080.1"/>
    </source>
</evidence>
<dbReference type="InterPro" id="IPR038718">
    <property type="entry name" value="SNF2-like_sf"/>
</dbReference>
<dbReference type="Pfam" id="PF00176">
    <property type="entry name" value="SNF2-rel_dom"/>
    <property type="match status" value="1"/>
</dbReference>
<keyword evidence="1" id="KW-0378">Hydrolase</keyword>
<evidence type="ECO:0000259" key="3">
    <source>
        <dbReference type="PROSITE" id="PS51194"/>
    </source>
</evidence>
<keyword evidence="4" id="KW-0347">Helicase</keyword>
<dbReference type="PROSITE" id="PS51194">
    <property type="entry name" value="HELICASE_CTER"/>
    <property type="match status" value="1"/>
</dbReference>
<accession>A0ABS3HQR0</accession>
<sequence length="656" mass="74931">MLTLLGAVSKVSDISSFISRLVESGELFHPLKFTSQEAYQFLTETSIYENCGIICRIPDFWKKENGRRVSLSVGNDHPSKLGLDSLISCQPKLMIEGEVFTKLEIEALLRETEGLSFLKGKWIEINHQKLKDLLVSYENLSDMDLSLLDFIKMDESLVINEEVIPVELEVGSWLSDFRRKLVNGTDISTIPVDKSFKANLRAYQQDGLNWLSFMMKHQLGALLADDMGLGKTIQILALINQMRLTGLKTLLIVPASLLDNWGKEAKVFTPDLRLKKMYQSKEVFELSEADAFITTYGMVSKIEQLMETPFDLIVLDEAQVIKNPKTKQTKNIKQLISKNRIALTGTPIENNISDLWSIYDFLNPGLLGTHKDFTSFIKQKKEYEKVRKMISPFMLRRLKTDKRIISDLPNKYEHREYIGLSNKQIVLYKQLQKSVQQAVEESEGIKKKGIVLSAITKFKQICNHPDQYLGNQAYKEKQSGKFEYLKSIAETISEKHEKMIVFTQFKEMCEPLNDFLSDVFGSEGLVLNGSTPVKKRSDLVAQFNDEANYIPYMILSLKAGGVGLNLTSANHVIHFDRWWNPATENQATDRAFRIGQEKHVFVYKFITRGTIEEKIDEMLAEKVALSETIITVSANENWLMSMSDSELQQLFSLEVD</sequence>
<dbReference type="PANTHER" id="PTHR45629:SF7">
    <property type="entry name" value="DNA EXCISION REPAIR PROTEIN ERCC-6-RELATED"/>
    <property type="match status" value="1"/>
</dbReference>
<dbReference type="InterPro" id="IPR001650">
    <property type="entry name" value="Helicase_C-like"/>
</dbReference>
<dbReference type="SMART" id="SM00490">
    <property type="entry name" value="HELICc"/>
    <property type="match status" value="1"/>
</dbReference>
<evidence type="ECO:0000259" key="2">
    <source>
        <dbReference type="PROSITE" id="PS51192"/>
    </source>
</evidence>
<dbReference type="InterPro" id="IPR014001">
    <property type="entry name" value="Helicase_ATP-bd"/>
</dbReference>
<dbReference type="Gene3D" id="3.40.50.300">
    <property type="entry name" value="P-loop containing nucleotide triphosphate hydrolases"/>
    <property type="match status" value="1"/>
</dbReference>